<proteinExistence type="predicted"/>
<dbReference type="KEGG" id="mco:MCJ_004840"/>
<sequence length="94" mass="11014">MGAIFANFKTFYYLDPKNVLDLPINLFFDYLTHLPENASIKQIMALRVASESDLPTNELKKMKRFYDLEDVNLNQKNNQELIMFAQTLGGKKWH</sequence>
<dbReference type="Proteomes" id="UP000001491">
    <property type="component" value="Chromosome"/>
</dbReference>
<evidence type="ECO:0000313" key="2">
    <source>
        <dbReference type="Proteomes" id="UP000001491"/>
    </source>
</evidence>
<evidence type="ECO:0000313" key="1">
    <source>
        <dbReference type="EMBL" id="CAT05189.1"/>
    </source>
</evidence>
<accession>C5J6S6</accession>
<dbReference type="AlphaFoldDB" id="C5J6S6"/>
<name>C5J6S6_MESCH</name>
<keyword evidence="2" id="KW-1185">Reference proteome</keyword>
<gene>
    <name evidence="1" type="ordered locus">MCJ_004840</name>
</gene>
<protein>
    <submittedName>
        <fullName evidence="1">Uncharacterized protein</fullName>
    </submittedName>
</protein>
<dbReference type="HOGENOM" id="CLU_2383015_0_0_14"/>
<organism evidence="1 2">
    <name type="scientific">Mesomycoplasma conjunctivae (strain ATCC 25834 / NCTC 10147 / HRC/581)</name>
    <name type="common">Mycoplasma conjunctivae</name>
    <dbReference type="NCBI Taxonomy" id="572263"/>
    <lineage>
        <taxon>Bacteria</taxon>
        <taxon>Bacillati</taxon>
        <taxon>Mycoplasmatota</taxon>
        <taxon>Mycoplasmoidales</taxon>
        <taxon>Metamycoplasmataceae</taxon>
        <taxon>Mesomycoplasma</taxon>
    </lineage>
</organism>
<reference evidence="2" key="1">
    <citation type="journal article" date="2009" name="BMC Bioinformatics">
        <title>The Mycoplasma conjunctivae genome sequencing, annotation and analysis.</title>
        <authorList>
            <person name="Calderon-Copete S.P."/>
            <person name="Wigger G."/>
            <person name="Wunderlin C."/>
            <person name="Schmidheini T."/>
            <person name="Frey J."/>
            <person name="Quail M.A."/>
            <person name="Falquet L."/>
        </authorList>
    </citation>
    <scope>NUCLEOTIDE SEQUENCE [LARGE SCALE GENOMIC DNA]</scope>
    <source>
        <strain evidence="2">ATCC 25834 / NCTC 10147 / HRC/581</strain>
    </source>
</reference>
<dbReference type="EMBL" id="FM864216">
    <property type="protein sequence ID" value="CAT05189.1"/>
    <property type="molecule type" value="Genomic_DNA"/>
</dbReference>